<evidence type="ECO:0000259" key="3">
    <source>
        <dbReference type="Pfam" id="PF00689"/>
    </source>
</evidence>
<feature type="transmembrane region" description="Helical" evidence="2">
    <location>
        <begin position="1151"/>
        <end position="1177"/>
    </location>
</feature>
<protein>
    <recommendedName>
        <fullName evidence="3">Cation-transporting P-type ATPase C-terminal domain-containing protein</fullName>
    </recommendedName>
</protein>
<feature type="transmembrane region" description="Helical" evidence="2">
    <location>
        <begin position="1111"/>
        <end position="1130"/>
    </location>
</feature>
<dbReference type="Pfam" id="PF00689">
    <property type="entry name" value="Cation_ATPase_C"/>
    <property type="match status" value="1"/>
</dbReference>
<keyword evidence="2" id="KW-0812">Transmembrane</keyword>
<feature type="region of interest" description="Disordered" evidence="1">
    <location>
        <begin position="855"/>
        <end position="887"/>
    </location>
</feature>
<feature type="compositionally biased region" description="Basic and acidic residues" evidence="1">
    <location>
        <begin position="866"/>
        <end position="877"/>
    </location>
</feature>
<name>A0A9J6BDJ3_POLVA</name>
<organism evidence="4 5">
    <name type="scientific">Polypedilum vanderplanki</name>
    <name type="common">Sleeping chironomid midge</name>
    <dbReference type="NCBI Taxonomy" id="319348"/>
    <lineage>
        <taxon>Eukaryota</taxon>
        <taxon>Metazoa</taxon>
        <taxon>Ecdysozoa</taxon>
        <taxon>Arthropoda</taxon>
        <taxon>Hexapoda</taxon>
        <taxon>Insecta</taxon>
        <taxon>Pterygota</taxon>
        <taxon>Neoptera</taxon>
        <taxon>Endopterygota</taxon>
        <taxon>Diptera</taxon>
        <taxon>Nematocera</taxon>
        <taxon>Chironomoidea</taxon>
        <taxon>Chironomidae</taxon>
        <taxon>Chironominae</taxon>
        <taxon>Polypedilum</taxon>
        <taxon>Polypedilum</taxon>
    </lineage>
</organism>
<dbReference type="InterPro" id="IPR039720">
    <property type="entry name" value="TMEM94"/>
</dbReference>
<evidence type="ECO:0000256" key="1">
    <source>
        <dbReference type="SAM" id="MobiDB-lite"/>
    </source>
</evidence>
<reference evidence="4" key="1">
    <citation type="submission" date="2021-03" db="EMBL/GenBank/DDBJ databases">
        <title>Chromosome level genome of the anhydrobiotic midge Polypedilum vanderplanki.</title>
        <authorList>
            <person name="Yoshida Y."/>
            <person name="Kikawada T."/>
            <person name="Gusev O."/>
        </authorList>
    </citation>
    <scope>NUCLEOTIDE SEQUENCE</scope>
    <source>
        <strain evidence="4">NIAS01</strain>
        <tissue evidence="4">Whole body or cell culture</tissue>
    </source>
</reference>
<feature type="region of interest" description="Disordered" evidence="1">
    <location>
        <begin position="814"/>
        <end position="839"/>
    </location>
</feature>
<feature type="transmembrane region" description="Helical" evidence="2">
    <location>
        <begin position="1236"/>
        <end position="1258"/>
    </location>
</feature>
<evidence type="ECO:0000313" key="5">
    <source>
        <dbReference type="Proteomes" id="UP001107558"/>
    </source>
</evidence>
<feature type="transmembrane region" description="Helical" evidence="2">
    <location>
        <begin position="1270"/>
        <end position="1293"/>
    </location>
</feature>
<sequence>MNIEKNAELGLSTQDALKKLHDDIKKVVDEEYANLKRKKLGKHQNYRILTNYSIFITLLLIIGLFITSYFCTAIVVFLILVFNVYFVYREEKLRSTEMIRKTEELLNDIELSIILSKDWKNTNYPHLISPLSPCITLCWCYRDNELRNLPTALLVEGDIIVLRVGQISPANCHEITGKNSKAKSFKIGETYGHKSQYSENEAPKKPIAVQPLPDLICIVEHTPFIENLKLCFEKFLDRPPTFHNHQRNTLINIYLQKYVFILVLIIVIATINLRAFDSYFIRGKIMHKSWTNIGILNCVSSLMSLSPLIFPLLWINLHHWGSARLNTLLSIPQPLMQIEKTKSSPEMMDTPTSDLDMPIIPRKQVFCNYLRILKGSCDLLSRSTNIIQILGSVSAFCCVDKKGILSWPNPTPEKVFFLRDANIENTNSKNSSDSSLNSNLSDQNEKETVAEVLDLTHDQNSPFKLEFDDHEWKNHLNSLKPLGLAILVNTCCEKTQFSYSKFCSHIAAASIVDKNLVPVTNRYDLCASYLHGRCLCELARQIGFTAQAKSIFNFEGQISSFRHLQPEVIRRDTRFAKSLHLASKIKIPFPHSLSVVIKQIHGGSLQLLSQGTADIILDFCDDFWNGKDLRPLREEERKRAQDFYQRNALTAYCTAFSYRPLRQGIVGMLAGPGPLGTSDLSSCQIVSSCDVRYLELPPETFERSKHAEKNHCDFEGHSLSHSISSDSLLFSDIKEEPVQDIEGCYEMQSHQIFIGMVTMQYQAQTDIVQLIERFEKACIRFVHFSKENELRSRVFSEKMGLESGWNCHISLLETEKNEHNSSPKQKIETNEEHKEPADEFSRLLPQSNFESTKLLSSSAPCAISEPDSKQQDDKIESRNSSISNHDSVMEGLQEIQSISITTDSSEQSNQIPIYISNRAKLPRGIDQIEPHIQNVDNVPLLVSLFTDCLPEATKEMLKIMQKHGEVCIVMGSSANSHSNCQIFLQANCSIGCEPLYPQVCQNVPAYTESNLYNNKEKYLKDQPKKWYDIQKPVTISPIYLSRMLNSLPCSISLCRDDPISILGLIELARKFSIGLWNCIQFYASTAIMFSILNMLSCAMSLPPILTPDLSLYLMCCITAPLAISLVRIEYDPNIMNRASGKKTKFRVDFHTFFYILWCYGAKYIASIIILIIIYLFTVDHIVFDLVAKDDENFSEDMLLARNFILFGVVLHLIVISSSFVHRDYSIWKKNPLSNSCWVLTSSIILILHLILFICQIVFNNYSLNEMNDKWPALVILIVSIFFIASVAELCKYYEIKNENRARRRARLDFGTKLGMNSPF</sequence>
<feature type="domain" description="Cation-transporting P-type ATPase C-terminal" evidence="3">
    <location>
        <begin position="1117"/>
        <end position="1291"/>
    </location>
</feature>
<feature type="transmembrane region" description="Helical" evidence="2">
    <location>
        <begin position="72"/>
        <end position="88"/>
    </location>
</feature>
<dbReference type="PANTHER" id="PTHR13219">
    <property type="entry name" value="TRANSMEMBRANE PROTEIN 94"/>
    <property type="match status" value="1"/>
</dbReference>
<keyword evidence="2" id="KW-1133">Transmembrane helix</keyword>
<keyword evidence="2" id="KW-0472">Membrane</keyword>
<dbReference type="EMBL" id="JADBJN010000004">
    <property type="protein sequence ID" value="KAG5667695.1"/>
    <property type="molecule type" value="Genomic_DNA"/>
</dbReference>
<accession>A0A9J6BDJ3</accession>
<dbReference type="InterPro" id="IPR023298">
    <property type="entry name" value="ATPase_P-typ_TM_dom_sf"/>
</dbReference>
<feature type="transmembrane region" description="Helical" evidence="2">
    <location>
        <begin position="1197"/>
        <end position="1215"/>
    </location>
</feature>
<evidence type="ECO:0000256" key="2">
    <source>
        <dbReference type="SAM" id="Phobius"/>
    </source>
</evidence>
<dbReference type="InterPro" id="IPR006068">
    <property type="entry name" value="ATPase_P-typ_cation-transptr_C"/>
</dbReference>
<dbReference type="Proteomes" id="UP001107558">
    <property type="component" value="Chromosome 4"/>
</dbReference>
<proteinExistence type="predicted"/>
<feature type="transmembrane region" description="Helical" evidence="2">
    <location>
        <begin position="293"/>
        <end position="315"/>
    </location>
</feature>
<dbReference type="PANTHER" id="PTHR13219:SF6">
    <property type="entry name" value="TRANSMEMBRANE PROTEIN 94"/>
    <property type="match status" value="1"/>
</dbReference>
<keyword evidence="5" id="KW-1185">Reference proteome</keyword>
<comment type="caution">
    <text evidence="4">The sequence shown here is derived from an EMBL/GenBank/DDBJ whole genome shotgun (WGS) entry which is preliminary data.</text>
</comment>
<feature type="transmembrane region" description="Helical" evidence="2">
    <location>
        <begin position="255"/>
        <end position="273"/>
    </location>
</feature>
<dbReference type="Gene3D" id="1.20.1110.10">
    <property type="entry name" value="Calcium-transporting ATPase, transmembrane domain"/>
    <property type="match status" value="1"/>
</dbReference>
<gene>
    <name evidence="4" type="ORF">PVAND_015667</name>
</gene>
<dbReference type="SUPFAM" id="SSF81665">
    <property type="entry name" value="Calcium ATPase, transmembrane domain M"/>
    <property type="match status" value="1"/>
</dbReference>
<dbReference type="OrthoDB" id="5568754at2759"/>
<evidence type="ECO:0000313" key="4">
    <source>
        <dbReference type="EMBL" id="KAG5667695.1"/>
    </source>
</evidence>